<proteinExistence type="predicted"/>
<dbReference type="Proteomes" id="UP000789405">
    <property type="component" value="Unassembled WGS sequence"/>
</dbReference>
<keyword evidence="2" id="KW-1185">Reference proteome</keyword>
<dbReference type="EMBL" id="CAJVPY010003109">
    <property type="protein sequence ID" value="CAG8581740.1"/>
    <property type="molecule type" value="Genomic_DNA"/>
</dbReference>
<protein>
    <submittedName>
        <fullName evidence="1">23157_t:CDS:1</fullName>
    </submittedName>
</protein>
<accession>A0A9N9G5G6</accession>
<name>A0A9N9G5G6_9GLOM</name>
<reference evidence="1" key="1">
    <citation type="submission" date="2021-06" db="EMBL/GenBank/DDBJ databases">
        <authorList>
            <person name="Kallberg Y."/>
            <person name="Tangrot J."/>
            <person name="Rosling A."/>
        </authorList>
    </citation>
    <scope>NUCLEOTIDE SEQUENCE</scope>
    <source>
        <strain evidence="1">MA453B</strain>
    </source>
</reference>
<dbReference type="AlphaFoldDB" id="A0A9N9G5G6"/>
<evidence type="ECO:0000313" key="2">
    <source>
        <dbReference type="Proteomes" id="UP000789405"/>
    </source>
</evidence>
<sequence length="96" mass="11084">MFDNSYSSKAINTIHLKLLSTYQNVIKDLKESSKAKNKSNSLIYILRKGNKSANQSLNDGNNGYFTKMKSLIHIKLIKKMKVKKVQKKERSKEYCP</sequence>
<evidence type="ECO:0000313" key="1">
    <source>
        <dbReference type="EMBL" id="CAG8581740.1"/>
    </source>
</evidence>
<gene>
    <name evidence="1" type="ORF">DERYTH_LOCUS6725</name>
</gene>
<comment type="caution">
    <text evidence="1">The sequence shown here is derived from an EMBL/GenBank/DDBJ whole genome shotgun (WGS) entry which is preliminary data.</text>
</comment>
<organism evidence="1 2">
    <name type="scientific">Dentiscutata erythropus</name>
    <dbReference type="NCBI Taxonomy" id="1348616"/>
    <lineage>
        <taxon>Eukaryota</taxon>
        <taxon>Fungi</taxon>
        <taxon>Fungi incertae sedis</taxon>
        <taxon>Mucoromycota</taxon>
        <taxon>Glomeromycotina</taxon>
        <taxon>Glomeromycetes</taxon>
        <taxon>Diversisporales</taxon>
        <taxon>Gigasporaceae</taxon>
        <taxon>Dentiscutata</taxon>
    </lineage>
</organism>